<feature type="compositionally biased region" description="Acidic residues" evidence="4">
    <location>
        <begin position="257"/>
        <end position="281"/>
    </location>
</feature>
<protein>
    <recommendedName>
        <fullName evidence="5">DEK-C domain-containing protein</fullName>
    </recommendedName>
</protein>
<feature type="compositionally biased region" description="Acidic residues" evidence="4">
    <location>
        <begin position="72"/>
        <end position="82"/>
    </location>
</feature>
<dbReference type="AlphaFoldDB" id="A0A835R1B9"/>
<evidence type="ECO:0000313" key="7">
    <source>
        <dbReference type="Proteomes" id="UP000636800"/>
    </source>
</evidence>
<evidence type="ECO:0000256" key="2">
    <source>
        <dbReference type="ARBA" id="ARBA00023186"/>
    </source>
</evidence>
<feature type="region of interest" description="Disordered" evidence="4">
    <location>
        <begin position="218"/>
        <end position="300"/>
    </location>
</feature>
<feature type="region of interest" description="Disordered" evidence="4">
    <location>
        <begin position="42"/>
        <end position="97"/>
    </location>
</feature>
<dbReference type="InterPro" id="IPR014876">
    <property type="entry name" value="DEK_C"/>
</dbReference>
<evidence type="ECO:0000259" key="5">
    <source>
        <dbReference type="PROSITE" id="PS51998"/>
    </source>
</evidence>
<evidence type="ECO:0000256" key="3">
    <source>
        <dbReference type="ARBA" id="ARBA00023242"/>
    </source>
</evidence>
<evidence type="ECO:0000256" key="4">
    <source>
        <dbReference type="SAM" id="MobiDB-lite"/>
    </source>
</evidence>
<sequence>MRARVKHFKEQADSFTLEGVRRALEKDMGLDIFSLDAHKSKYSRSPVYSGEKKIPGEEEEPKQPKDSKSSCDVDENAEESLADDGIPNSKLMKTEEPIGDAEISEDIIKKAIKMRGSYFKENLEKISLAKVRRQLEEDLNVKKNTLDAYKNFISDFLYKFLQTPETLKTENDIKKKIKESFQNKKVEKVKGRPIVATEDLGSSNLDDDINGEIRSVKKRKETARELEGIDMSNIVSTSRRRSTSNYIPVPKQKIEIESDEYSEEDEVEGDEEDADNTDEAGEGSGESHDESEGGADEESD</sequence>
<dbReference type="SMART" id="SM01082">
    <property type="entry name" value="CHZ"/>
    <property type="match status" value="1"/>
</dbReference>
<dbReference type="EMBL" id="JADCNL010000005">
    <property type="protein sequence ID" value="KAG0480299.1"/>
    <property type="molecule type" value="Genomic_DNA"/>
</dbReference>
<dbReference type="GO" id="GO:0005634">
    <property type="term" value="C:nucleus"/>
    <property type="evidence" value="ECO:0007669"/>
    <property type="project" value="UniProtKB-SubCell"/>
</dbReference>
<keyword evidence="7" id="KW-1185">Reference proteome</keyword>
<feature type="domain" description="DEK-C" evidence="5">
    <location>
        <begin position="102"/>
        <end position="162"/>
    </location>
</feature>
<gene>
    <name evidence="6" type="ORF">HPP92_011157</name>
</gene>
<dbReference type="Proteomes" id="UP000636800">
    <property type="component" value="Chromosome 5"/>
</dbReference>
<evidence type="ECO:0000256" key="1">
    <source>
        <dbReference type="ARBA" id="ARBA00004123"/>
    </source>
</evidence>
<organism evidence="6 7">
    <name type="scientific">Vanilla planifolia</name>
    <name type="common">Vanilla</name>
    <dbReference type="NCBI Taxonomy" id="51239"/>
    <lineage>
        <taxon>Eukaryota</taxon>
        <taxon>Viridiplantae</taxon>
        <taxon>Streptophyta</taxon>
        <taxon>Embryophyta</taxon>
        <taxon>Tracheophyta</taxon>
        <taxon>Spermatophyta</taxon>
        <taxon>Magnoliopsida</taxon>
        <taxon>Liliopsida</taxon>
        <taxon>Asparagales</taxon>
        <taxon>Orchidaceae</taxon>
        <taxon>Vanilloideae</taxon>
        <taxon>Vanilleae</taxon>
        <taxon>Vanilla</taxon>
    </lineage>
</organism>
<evidence type="ECO:0000313" key="6">
    <source>
        <dbReference type="EMBL" id="KAG0480299.1"/>
    </source>
</evidence>
<dbReference type="InterPro" id="IPR037647">
    <property type="entry name" value="HIRIP3"/>
</dbReference>
<name>A0A835R1B9_VANPL</name>
<dbReference type="InterPro" id="IPR019098">
    <property type="entry name" value="Histone_chaperone_domain_CHZ"/>
</dbReference>
<accession>A0A835R1B9</accession>
<feature type="compositionally biased region" description="Basic and acidic residues" evidence="4">
    <location>
        <begin position="50"/>
        <end position="71"/>
    </location>
</feature>
<dbReference type="PROSITE" id="PS51998">
    <property type="entry name" value="DEK_C"/>
    <property type="match status" value="1"/>
</dbReference>
<proteinExistence type="predicted"/>
<dbReference type="PANTHER" id="PTHR15410:SF2">
    <property type="entry name" value="HIRA-INTERACTING PROTEIN 3"/>
    <property type="match status" value="1"/>
</dbReference>
<dbReference type="PANTHER" id="PTHR15410">
    <property type="entry name" value="HIRA-INTERACTING PROTEIN 3"/>
    <property type="match status" value="1"/>
</dbReference>
<keyword evidence="3" id="KW-0539">Nucleus</keyword>
<keyword evidence="2" id="KW-0143">Chaperone</keyword>
<dbReference type="Pfam" id="PF09649">
    <property type="entry name" value="CHZ"/>
    <property type="match status" value="1"/>
</dbReference>
<comment type="subcellular location">
    <subcellularLocation>
        <location evidence="1">Nucleus</location>
    </subcellularLocation>
</comment>
<reference evidence="6 7" key="1">
    <citation type="journal article" date="2020" name="Nat. Food">
        <title>A phased Vanilla planifolia genome enables genetic improvement of flavour and production.</title>
        <authorList>
            <person name="Hasing T."/>
            <person name="Tang H."/>
            <person name="Brym M."/>
            <person name="Khazi F."/>
            <person name="Huang T."/>
            <person name="Chambers A.H."/>
        </authorList>
    </citation>
    <scope>NUCLEOTIDE SEQUENCE [LARGE SCALE GENOMIC DNA]</scope>
    <source>
        <tissue evidence="6">Leaf</tissue>
    </source>
</reference>
<comment type="caution">
    <text evidence="6">The sequence shown here is derived from an EMBL/GenBank/DDBJ whole genome shotgun (WGS) entry which is preliminary data.</text>
</comment>